<feature type="region of interest" description="Disordered" evidence="3">
    <location>
        <begin position="322"/>
        <end position="389"/>
    </location>
</feature>
<protein>
    <submittedName>
        <fullName evidence="6">Dynamin-binding protein-like</fullName>
    </submittedName>
</protein>
<dbReference type="Pfam" id="PF00621">
    <property type="entry name" value="RhoGEF"/>
    <property type="match status" value="1"/>
</dbReference>
<dbReference type="AlphaFoldDB" id="A0A1V9X6Y6"/>
<evidence type="ECO:0000259" key="5">
    <source>
        <dbReference type="PROSITE" id="PS50010"/>
    </source>
</evidence>
<feature type="non-terminal residue" evidence="6">
    <location>
        <position position="1"/>
    </location>
</feature>
<dbReference type="InterPro" id="IPR035899">
    <property type="entry name" value="DBL_dom_sf"/>
</dbReference>
<organism evidence="6 7">
    <name type="scientific">Tropilaelaps mercedesae</name>
    <dbReference type="NCBI Taxonomy" id="418985"/>
    <lineage>
        <taxon>Eukaryota</taxon>
        <taxon>Metazoa</taxon>
        <taxon>Ecdysozoa</taxon>
        <taxon>Arthropoda</taxon>
        <taxon>Chelicerata</taxon>
        <taxon>Arachnida</taxon>
        <taxon>Acari</taxon>
        <taxon>Parasitiformes</taxon>
        <taxon>Mesostigmata</taxon>
        <taxon>Gamasina</taxon>
        <taxon>Dermanyssoidea</taxon>
        <taxon>Laelapidae</taxon>
        <taxon>Tropilaelaps</taxon>
    </lineage>
</organism>
<dbReference type="InterPro" id="IPR001452">
    <property type="entry name" value="SH3_domain"/>
</dbReference>
<dbReference type="GO" id="GO:0005085">
    <property type="term" value="F:guanyl-nucleotide exchange factor activity"/>
    <property type="evidence" value="ECO:0007669"/>
    <property type="project" value="InterPro"/>
</dbReference>
<dbReference type="PROSITE" id="PS50010">
    <property type="entry name" value="DH_2"/>
    <property type="match status" value="1"/>
</dbReference>
<dbReference type="STRING" id="418985.A0A1V9X6Y6"/>
<feature type="compositionally biased region" description="Polar residues" evidence="3">
    <location>
        <begin position="509"/>
        <end position="529"/>
    </location>
</feature>
<gene>
    <name evidence="6" type="ORF">BIW11_12315</name>
</gene>
<evidence type="ECO:0000256" key="3">
    <source>
        <dbReference type="SAM" id="MobiDB-lite"/>
    </source>
</evidence>
<dbReference type="Gene3D" id="2.30.30.40">
    <property type="entry name" value="SH3 Domains"/>
    <property type="match status" value="2"/>
</dbReference>
<feature type="compositionally biased region" description="Basic and acidic residues" evidence="3">
    <location>
        <begin position="344"/>
        <end position="373"/>
    </location>
</feature>
<feature type="region of interest" description="Disordered" evidence="3">
    <location>
        <begin position="490"/>
        <end position="548"/>
    </location>
</feature>
<evidence type="ECO:0000259" key="4">
    <source>
        <dbReference type="PROSITE" id="PS50002"/>
    </source>
</evidence>
<accession>A0A1V9X6Y6</accession>
<feature type="domain" description="SH3" evidence="4">
    <location>
        <begin position="144"/>
        <end position="203"/>
    </location>
</feature>
<feature type="compositionally biased region" description="Pro residues" evidence="3">
    <location>
        <begin position="460"/>
        <end position="470"/>
    </location>
</feature>
<keyword evidence="7" id="KW-1185">Reference proteome</keyword>
<dbReference type="PANTHER" id="PTHR22834:SF20">
    <property type="entry name" value="SH3 DOMAIN-CONTAINING PROTEIN"/>
    <property type="match status" value="1"/>
</dbReference>
<evidence type="ECO:0000313" key="6">
    <source>
        <dbReference type="EMBL" id="OQR69349.1"/>
    </source>
</evidence>
<dbReference type="SUPFAM" id="SSF48065">
    <property type="entry name" value="DBL homology domain (DH-domain)"/>
    <property type="match status" value="1"/>
</dbReference>
<feature type="compositionally biased region" description="Basic and acidic residues" evidence="3">
    <location>
        <begin position="77"/>
        <end position="86"/>
    </location>
</feature>
<dbReference type="Pfam" id="PF00018">
    <property type="entry name" value="SH3_1"/>
    <property type="match status" value="2"/>
</dbReference>
<feature type="region of interest" description="Disordered" evidence="3">
    <location>
        <begin position="453"/>
        <end position="474"/>
    </location>
</feature>
<dbReference type="GO" id="GO:0005737">
    <property type="term" value="C:cytoplasm"/>
    <property type="evidence" value="ECO:0007669"/>
    <property type="project" value="TreeGrafter"/>
</dbReference>
<feature type="compositionally biased region" description="Low complexity" evidence="3">
    <location>
        <begin position="322"/>
        <end position="335"/>
    </location>
</feature>
<keyword evidence="1 2" id="KW-0728">SH3 domain</keyword>
<dbReference type="SUPFAM" id="SSF50044">
    <property type="entry name" value="SH3-domain"/>
    <property type="match status" value="2"/>
</dbReference>
<name>A0A1V9X6Y6_9ACAR</name>
<dbReference type="InterPro" id="IPR051492">
    <property type="entry name" value="Dynamin-Rho_GEF"/>
</dbReference>
<dbReference type="Gene3D" id="1.20.900.10">
    <property type="entry name" value="Dbl homology (DH) domain"/>
    <property type="match status" value="1"/>
</dbReference>
<reference evidence="6 7" key="1">
    <citation type="journal article" date="2017" name="Gigascience">
        <title>Draft genome of the honey bee ectoparasitic mite, Tropilaelaps mercedesae, is shaped by the parasitic life history.</title>
        <authorList>
            <person name="Dong X."/>
            <person name="Armstrong S.D."/>
            <person name="Xia D."/>
            <person name="Makepeace B.L."/>
            <person name="Darby A.C."/>
            <person name="Kadowaki T."/>
        </authorList>
    </citation>
    <scope>NUCLEOTIDE SEQUENCE [LARGE SCALE GENOMIC DNA]</scope>
    <source>
        <strain evidence="6">Wuxi-XJTLU</strain>
    </source>
</reference>
<feature type="region of interest" description="Disordered" evidence="3">
    <location>
        <begin position="23"/>
        <end position="92"/>
    </location>
</feature>
<dbReference type="PRINTS" id="PR00452">
    <property type="entry name" value="SH3DOMAIN"/>
</dbReference>
<dbReference type="EMBL" id="MNPL01021401">
    <property type="protein sequence ID" value="OQR69349.1"/>
    <property type="molecule type" value="Genomic_DNA"/>
</dbReference>
<comment type="caution">
    <text evidence="6">The sequence shown here is derived from an EMBL/GenBank/DDBJ whole genome shotgun (WGS) entry which is preliminary data.</text>
</comment>
<evidence type="ECO:0000313" key="7">
    <source>
        <dbReference type="Proteomes" id="UP000192247"/>
    </source>
</evidence>
<dbReference type="OrthoDB" id="27823at2759"/>
<dbReference type="Proteomes" id="UP000192247">
    <property type="component" value="Unassembled WGS sequence"/>
</dbReference>
<dbReference type="InParanoid" id="A0A1V9X6Y6"/>
<feature type="compositionally biased region" description="Low complexity" evidence="3">
    <location>
        <begin position="42"/>
        <end position="68"/>
    </location>
</feature>
<evidence type="ECO:0000256" key="1">
    <source>
        <dbReference type="ARBA" id="ARBA00022443"/>
    </source>
</evidence>
<dbReference type="InterPro" id="IPR036028">
    <property type="entry name" value="SH3-like_dom_sf"/>
</dbReference>
<feature type="domain" description="SH3" evidence="4">
    <location>
        <begin position="211"/>
        <end position="271"/>
    </location>
</feature>
<dbReference type="PANTHER" id="PTHR22834">
    <property type="entry name" value="NUCLEAR FUSION PROTEIN FUS2"/>
    <property type="match status" value="1"/>
</dbReference>
<evidence type="ECO:0000256" key="2">
    <source>
        <dbReference type="PROSITE-ProRule" id="PRU00192"/>
    </source>
</evidence>
<dbReference type="CDD" id="cd00174">
    <property type="entry name" value="SH3"/>
    <property type="match status" value="1"/>
</dbReference>
<proteinExistence type="predicted"/>
<dbReference type="PROSITE" id="PS50002">
    <property type="entry name" value="SH3"/>
    <property type="match status" value="2"/>
</dbReference>
<dbReference type="InterPro" id="IPR000219">
    <property type="entry name" value="DH_dom"/>
</dbReference>
<feature type="domain" description="DH" evidence="5">
    <location>
        <begin position="549"/>
        <end position="666"/>
    </location>
</feature>
<sequence length="678" mass="74577">EKDSGCQGRFPKGFVTLLEECVAETPSGDQPPSFEECVQSPKSQASQQSNHSHLSQQSQLSHGSKQSKTSSLSPRHQQSEQKKEMVEGGAEGESQKIISTVYEANSQLLEQAQKHECLLENTYQNLSEVLAEAGKGEGYGGANGIQPYARTKYKFTSQYPNELSFDIGQIVQLIRHVDDEWTEGELKGQIGLFPTEYVDIIVDVAHDLPPVAGTLAKALYDFDSGVSGDLRLKEGEIVVILDKVSDDWYKARNSQGEVGICPISYVQEIDSVALVQQPLTLLGATASAAAGGLTAASLPLEAITSLGQQHVISWLATSSPPAAPSVVSSDSGGDPKSTTATGAPKDRKERRDKDSKERQGGDLREREREREVRSQASTPEEEEDFSWDFGSPDHELYEFHRHNNTNGPSFVNFAPLVPLLPTAPAVNSKAVQSLPLLGAELILSPVESVGDKAKQQLVPARPPPPPPAPPLSFASEQLDATGAISLTKLSSATSQQHAPQRPAPPVPITVSSRYENCVNSSESTAQSATHALLEQQRREDSRVRKQREHRQCVITEMIQTEKDYNEDLRLCFDTFLKDPNQARRLGIDAVTLFGNLDEVIEVSSQLLARMETEQKKPEDEQLVGACFRELVARLQDIYSHYCRNHDDVTGLLAKYEKDIDINRFLQNGEFEQIDRCYG</sequence>
<dbReference type="SMART" id="SM00326">
    <property type="entry name" value="SH3"/>
    <property type="match status" value="2"/>
</dbReference>